<evidence type="ECO:0000313" key="6">
    <source>
        <dbReference type="EMBL" id="TPX33977.1"/>
    </source>
</evidence>
<protein>
    <recommendedName>
        <fullName evidence="2">peptide-methionine (S)-S-oxide reductase</fullName>
        <ecNumber evidence="2">1.8.4.11</ecNumber>
    </recommendedName>
    <alternativeName>
        <fullName evidence="4">Peptide-methionine (S)-S-oxide reductase</fullName>
    </alternativeName>
</protein>
<sequence>MGMELATFGMGCFWGSQKIFDKGFGALGIKTQVGYAGGKTANPTYRQVCSGDTGHAEVVQIEYDPAKVEYATLVDFFYRTHDPTTLNRQGNDRGTQYRSTIFYHNDSQKKIAEQVTEKVKPHYGRHGIATTIEPIGSYFSAEDYHQDYLVKEPHGYECPTHFIRSWEKIDQMYGGGPQTSL</sequence>
<evidence type="ECO:0000313" key="7">
    <source>
        <dbReference type="Proteomes" id="UP000319731"/>
    </source>
</evidence>
<dbReference type="STRING" id="1806994.A0A507BYT7"/>
<dbReference type="EMBL" id="QEAO01000016">
    <property type="protein sequence ID" value="TPX33977.1"/>
    <property type="molecule type" value="Genomic_DNA"/>
</dbReference>
<name>A0A507BYT7_9FUNG</name>
<dbReference type="HAMAP" id="MF_01401">
    <property type="entry name" value="MsrA"/>
    <property type="match status" value="1"/>
</dbReference>
<keyword evidence="7" id="KW-1185">Reference proteome</keyword>
<gene>
    <name evidence="6" type="ORF">SmJEL517_g03190</name>
</gene>
<evidence type="ECO:0000256" key="4">
    <source>
        <dbReference type="ARBA" id="ARBA00030643"/>
    </source>
</evidence>
<proteinExistence type="inferred from homology"/>
<dbReference type="InterPro" id="IPR036509">
    <property type="entry name" value="Met_Sox_Rdtase_MsrA_sf"/>
</dbReference>
<evidence type="ECO:0000256" key="1">
    <source>
        <dbReference type="ARBA" id="ARBA00005591"/>
    </source>
</evidence>
<comment type="similarity">
    <text evidence="1">Belongs to the MsrA Met sulfoxide reductase family.</text>
</comment>
<dbReference type="GO" id="GO:0008113">
    <property type="term" value="F:peptide-methionine (S)-S-oxide reductase activity"/>
    <property type="evidence" value="ECO:0007669"/>
    <property type="project" value="UniProtKB-EC"/>
</dbReference>
<dbReference type="PANTHER" id="PTHR43774">
    <property type="entry name" value="PEPTIDE METHIONINE SULFOXIDE REDUCTASE"/>
    <property type="match status" value="1"/>
</dbReference>
<evidence type="ECO:0000256" key="3">
    <source>
        <dbReference type="ARBA" id="ARBA00023002"/>
    </source>
</evidence>
<dbReference type="InterPro" id="IPR002569">
    <property type="entry name" value="Met_Sox_Rdtase_MsrA_dom"/>
</dbReference>
<dbReference type="GeneID" id="42004415"/>
<reference evidence="6 7" key="1">
    <citation type="journal article" date="2019" name="Sci. Rep.">
        <title>Comparative genomics of chytrid fungi reveal insights into the obligate biotrophic and pathogenic lifestyle of Synchytrium endobioticum.</title>
        <authorList>
            <person name="van de Vossenberg B.T.L.H."/>
            <person name="Warris S."/>
            <person name="Nguyen H.D.T."/>
            <person name="van Gent-Pelzer M.P.E."/>
            <person name="Joly D.L."/>
            <person name="van de Geest H.C."/>
            <person name="Bonants P.J.M."/>
            <person name="Smith D.S."/>
            <person name="Levesque C.A."/>
            <person name="van der Lee T.A.J."/>
        </authorList>
    </citation>
    <scope>NUCLEOTIDE SEQUENCE [LARGE SCALE GENOMIC DNA]</scope>
    <source>
        <strain evidence="6 7">JEL517</strain>
    </source>
</reference>
<dbReference type="Pfam" id="PF01625">
    <property type="entry name" value="PMSR"/>
    <property type="match status" value="1"/>
</dbReference>
<accession>A0A507BYT7</accession>
<organism evidence="6 7">
    <name type="scientific">Synchytrium microbalum</name>
    <dbReference type="NCBI Taxonomy" id="1806994"/>
    <lineage>
        <taxon>Eukaryota</taxon>
        <taxon>Fungi</taxon>
        <taxon>Fungi incertae sedis</taxon>
        <taxon>Chytridiomycota</taxon>
        <taxon>Chytridiomycota incertae sedis</taxon>
        <taxon>Chytridiomycetes</taxon>
        <taxon>Synchytriales</taxon>
        <taxon>Synchytriaceae</taxon>
        <taxon>Synchytrium</taxon>
    </lineage>
</organism>
<dbReference type="PANTHER" id="PTHR43774:SF1">
    <property type="entry name" value="PEPTIDE METHIONINE SULFOXIDE REDUCTASE MSRA 2"/>
    <property type="match status" value="1"/>
</dbReference>
<keyword evidence="3" id="KW-0560">Oxidoreductase</keyword>
<dbReference type="Gene3D" id="3.30.1060.10">
    <property type="entry name" value="Peptide methionine sulphoxide reductase MsrA"/>
    <property type="match status" value="1"/>
</dbReference>
<dbReference type="Proteomes" id="UP000319731">
    <property type="component" value="Unassembled WGS sequence"/>
</dbReference>
<evidence type="ECO:0000259" key="5">
    <source>
        <dbReference type="Pfam" id="PF01625"/>
    </source>
</evidence>
<dbReference type="AlphaFoldDB" id="A0A507BYT7"/>
<evidence type="ECO:0000256" key="2">
    <source>
        <dbReference type="ARBA" id="ARBA00012502"/>
    </source>
</evidence>
<comment type="caution">
    <text evidence="6">The sequence shown here is derived from an EMBL/GenBank/DDBJ whole genome shotgun (WGS) entry which is preliminary data.</text>
</comment>
<dbReference type="EC" id="1.8.4.11" evidence="2"/>
<dbReference type="RefSeq" id="XP_031024819.1">
    <property type="nucleotide sequence ID" value="XM_031169118.1"/>
</dbReference>
<dbReference type="NCBIfam" id="TIGR00401">
    <property type="entry name" value="msrA"/>
    <property type="match status" value="1"/>
</dbReference>
<feature type="domain" description="Peptide methionine sulphoxide reductase MsrA" evidence="5">
    <location>
        <begin position="6"/>
        <end position="158"/>
    </location>
</feature>
<dbReference type="SUPFAM" id="SSF55068">
    <property type="entry name" value="Peptide methionine sulfoxide reductase"/>
    <property type="match status" value="1"/>
</dbReference>
<dbReference type="OrthoDB" id="77405at2759"/>